<reference evidence="1 2" key="1">
    <citation type="journal article" date="2019" name="Sci. Rep.">
        <title>Colletotrichum shisoi sp. nov., an anthracnose pathogen of Perilla frutescens in Japan: molecular phylogenetic, morphological and genomic evidence.</title>
        <authorList>
            <person name="Gan P."/>
            <person name="Tsushima A."/>
            <person name="Hiroyama R."/>
            <person name="Narusaka M."/>
            <person name="Takano Y."/>
            <person name="Narusaka Y."/>
            <person name="Kawaradani M."/>
            <person name="Damm U."/>
            <person name="Shirasu K."/>
        </authorList>
    </citation>
    <scope>NUCLEOTIDE SEQUENCE [LARGE SCALE GENOMIC DNA]</scope>
    <source>
        <strain evidence="1 2">PG-2018a</strain>
    </source>
</reference>
<dbReference type="AlphaFoldDB" id="A0A5Q4BWE5"/>
<protein>
    <submittedName>
        <fullName evidence="1">Uncharacterized protein</fullName>
    </submittedName>
</protein>
<organism evidence="1 2">
    <name type="scientific">Colletotrichum shisoi</name>
    <dbReference type="NCBI Taxonomy" id="2078593"/>
    <lineage>
        <taxon>Eukaryota</taxon>
        <taxon>Fungi</taxon>
        <taxon>Dikarya</taxon>
        <taxon>Ascomycota</taxon>
        <taxon>Pezizomycotina</taxon>
        <taxon>Sordariomycetes</taxon>
        <taxon>Hypocreomycetidae</taxon>
        <taxon>Glomerellales</taxon>
        <taxon>Glomerellaceae</taxon>
        <taxon>Colletotrichum</taxon>
        <taxon>Colletotrichum destructivum species complex</taxon>
    </lineage>
</organism>
<evidence type="ECO:0000313" key="1">
    <source>
        <dbReference type="EMBL" id="TQN70644.1"/>
    </source>
</evidence>
<proteinExistence type="predicted"/>
<dbReference type="EMBL" id="PUHP01000361">
    <property type="protein sequence ID" value="TQN70644.1"/>
    <property type="molecule type" value="Genomic_DNA"/>
</dbReference>
<sequence>MPPLAQPFSIAKGERICRFGTP</sequence>
<accession>A0A5Q4BWE5</accession>
<evidence type="ECO:0000313" key="2">
    <source>
        <dbReference type="Proteomes" id="UP000326340"/>
    </source>
</evidence>
<keyword evidence="2" id="KW-1185">Reference proteome</keyword>
<name>A0A5Q4BWE5_9PEZI</name>
<dbReference type="Proteomes" id="UP000326340">
    <property type="component" value="Unassembled WGS sequence"/>
</dbReference>
<comment type="caution">
    <text evidence="1">The sequence shown here is derived from an EMBL/GenBank/DDBJ whole genome shotgun (WGS) entry which is preliminary data.</text>
</comment>
<gene>
    <name evidence="1" type="ORF">CSHISOI_04818</name>
</gene>